<evidence type="ECO:0000256" key="2">
    <source>
        <dbReference type="SAM" id="Phobius"/>
    </source>
</evidence>
<dbReference type="InterPro" id="IPR038872">
    <property type="entry name" value="Put_GTT3"/>
</dbReference>
<dbReference type="Proteomes" id="UP001152885">
    <property type="component" value="Unassembled WGS sequence"/>
</dbReference>
<keyword evidence="4" id="KW-1185">Reference proteome</keyword>
<protein>
    <submittedName>
        <fullName evidence="3">Uncharacterized protein</fullName>
    </submittedName>
</protein>
<dbReference type="EMBL" id="CANTUO010000007">
    <property type="protein sequence ID" value="CAI5760664.1"/>
    <property type="molecule type" value="Genomic_DNA"/>
</dbReference>
<name>A0A9W4U1V5_9ASCO</name>
<dbReference type="OrthoDB" id="4034134at2759"/>
<dbReference type="PANTHER" id="PTHR41807">
    <property type="entry name" value="GLUTATHIONE TRANSFERASE 3"/>
    <property type="match status" value="1"/>
</dbReference>
<feature type="transmembrane region" description="Helical" evidence="2">
    <location>
        <begin position="288"/>
        <end position="311"/>
    </location>
</feature>
<feature type="transmembrane region" description="Helical" evidence="2">
    <location>
        <begin position="195"/>
        <end position="216"/>
    </location>
</feature>
<organism evidence="3 4">
    <name type="scientific">Candida verbasci</name>
    <dbReference type="NCBI Taxonomy" id="1227364"/>
    <lineage>
        <taxon>Eukaryota</taxon>
        <taxon>Fungi</taxon>
        <taxon>Dikarya</taxon>
        <taxon>Ascomycota</taxon>
        <taxon>Saccharomycotina</taxon>
        <taxon>Pichiomycetes</taxon>
        <taxon>Debaryomycetaceae</taxon>
        <taxon>Candida/Lodderomyces clade</taxon>
        <taxon>Candida</taxon>
    </lineage>
</organism>
<keyword evidence="2" id="KW-0472">Membrane</keyword>
<keyword evidence="2" id="KW-0812">Transmembrane</keyword>
<comment type="caution">
    <text evidence="3">The sequence shown here is derived from an EMBL/GenBank/DDBJ whole genome shotgun (WGS) entry which is preliminary data.</text>
</comment>
<sequence>MMSDFGKYKKADLFQAMKRAGVPVVNKDTKKILLEKLESHFKSKPAQVVIIQNFLEENGSGLVEGEEITVIEDEVAAKEEIPVANDAGDDDEEEDEDDDEDDEDDDDDDDEDEDEDEGEDDEEDDDDVVIVQDDDAEDKDYQAPPPLNLKEYIVDPIITHSENLIEKFYEITDSFGFSTLETTEKIRDHLSSSVTLNNLEISFEFLIFVYNFIYIVPLNENSLIHQFFRDNIPIFNSTYPSIEISGLFNGKAITTFTIWLISAIILPSTISYFINFTSRIIEIEDDEYLFRIHTYDPFIFALAKTLIYYFVGQSSVINFSKHECFWSSLQNKILMNLGLYNTTLSSTLGSLPYIFGGVNILIALYAQFEEY</sequence>
<evidence type="ECO:0000313" key="3">
    <source>
        <dbReference type="EMBL" id="CAI5760664.1"/>
    </source>
</evidence>
<feature type="transmembrane region" description="Helical" evidence="2">
    <location>
        <begin position="256"/>
        <end position="276"/>
    </location>
</feature>
<keyword evidence="2" id="KW-1133">Transmembrane helix</keyword>
<feature type="transmembrane region" description="Helical" evidence="2">
    <location>
        <begin position="350"/>
        <end position="368"/>
    </location>
</feature>
<feature type="compositionally biased region" description="Acidic residues" evidence="1">
    <location>
        <begin position="87"/>
        <end position="128"/>
    </location>
</feature>
<dbReference type="GO" id="GO:0016020">
    <property type="term" value="C:membrane"/>
    <property type="evidence" value="ECO:0007669"/>
    <property type="project" value="TreeGrafter"/>
</dbReference>
<reference evidence="3" key="1">
    <citation type="submission" date="2022-12" db="EMBL/GenBank/DDBJ databases">
        <authorList>
            <person name="Brejova B."/>
        </authorList>
    </citation>
    <scope>NUCLEOTIDE SEQUENCE</scope>
</reference>
<feature type="region of interest" description="Disordered" evidence="1">
    <location>
        <begin position="73"/>
        <end position="128"/>
    </location>
</feature>
<proteinExistence type="predicted"/>
<dbReference type="PANTHER" id="PTHR41807:SF1">
    <property type="entry name" value="GLUTATHIONE TRANSFERASE 3"/>
    <property type="match status" value="1"/>
</dbReference>
<dbReference type="AlphaFoldDB" id="A0A9W4U1V5"/>
<gene>
    <name evidence="3" type="ORF">CANVERA_P5172</name>
</gene>
<evidence type="ECO:0000256" key="1">
    <source>
        <dbReference type="SAM" id="MobiDB-lite"/>
    </source>
</evidence>
<evidence type="ECO:0000313" key="4">
    <source>
        <dbReference type="Proteomes" id="UP001152885"/>
    </source>
</evidence>
<accession>A0A9W4U1V5</accession>